<proteinExistence type="predicted"/>
<organism evidence="1 2">
    <name type="scientific">Corchorus olitorius</name>
    <dbReference type="NCBI Taxonomy" id="93759"/>
    <lineage>
        <taxon>Eukaryota</taxon>
        <taxon>Viridiplantae</taxon>
        <taxon>Streptophyta</taxon>
        <taxon>Embryophyta</taxon>
        <taxon>Tracheophyta</taxon>
        <taxon>Spermatophyta</taxon>
        <taxon>Magnoliopsida</taxon>
        <taxon>eudicotyledons</taxon>
        <taxon>Gunneridae</taxon>
        <taxon>Pentapetalae</taxon>
        <taxon>rosids</taxon>
        <taxon>malvids</taxon>
        <taxon>Malvales</taxon>
        <taxon>Malvaceae</taxon>
        <taxon>Grewioideae</taxon>
        <taxon>Apeibeae</taxon>
        <taxon>Corchorus</taxon>
    </lineage>
</organism>
<gene>
    <name evidence="1" type="ORF">COLO4_05003</name>
</gene>
<name>A0A1R3KS56_9ROSI</name>
<accession>A0A1R3KS56</accession>
<dbReference type="AlphaFoldDB" id="A0A1R3KS56"/>
<comment type="caution">
    <text evidence="1">The sequence shown here is derived from an EMBL/GenBank/DDBJ whole genome shotgun (WGS) entry which is preliminary data.</text>
</comment>
<sequence length="42" mass="4687">MVIDVGMVSFWKEKEQKKGGALIRETVVRSSNRLGSTCFAVK</sequence>
<dbReference type="Proteomes" id="UP000187203">
    <property type="component" value="Unassembled WGS sequence"/>
</dbReference>
<keyword evidence="2" id="KW-1185">Reference proteome</keyword>
<reference evidence="2" key="1">
    <citation type="submission" date="2013-09" db="EMBL/GenBank/DDBJ databases">
        <title>Corchorus olitorius genome sequencing.</title>
        <authorList>
            <person name="Alam M."/>
            <person name="Haque M.S."/>
            <person name="Islam M.S."/>
            <person name="Emdad E.M."/>
            <person name="Islam M.M."/>
            <person name="Ahmed B."/>
            <person name="Halim A."/>
            <person name="Hossen Q.M.M."/>
            <person name="Hossain M.Z."/>
            <person name="Ahmed R."/>
            <person name="Khan M.M."/>
            <person name="Islam R."/>
            <person name="Rashid M.M."/>
            <person name="Khan S.A."/>
            <person name="Rahman M.S."/>
            <person name="Alam M."/>
            <person name="Yahiya A.S."/>
            <person name="Khan M.S."/>
            <person name="Azam M.S."/>
            <person name="Haque T."/>
            <person name="Lashkar M.Z.H."/>
            <person name="Akhand A.I."/>
            <person name="Morshed G."/>
            <person name="Roy S."/>
            <person name="Uddin K.S."/>
            <person name="Rabeya T."/>
            <person name="Hossain A.S."/>
            <person name="Chowdhury A."/>
            <person name="Snigdha A.R."/>
            <person name="Mortoza M.S."/>
            <person name="Matin S.A."/>
            <person name="Hoque S.M.E."/>
            <person name="Islam M.K."/>
            <person name="Roy D.K."/>
            <person name="Haider R."/>
            <person name="Moosa M.M."/>
            <person name="Elias S.M."/>
            <person name="Hasan A.M."/>
            <person name="Jahan S."/>
            <person name="Shafiuddin M."/>
            <person name="Mahmood N."/>
            <person name="Shommy N.S."/>
        </authorList>
    </citation>
    <scope>NUCLEOTIDE SEQUENCE [LARGE SCALE GENOMIC DNA]</scope>
    <source>
        <strain evidence="2">cv. O-4</strain>
    </source>
</reference>
<dbReference type="EMBL" id="AWUE01012116">
    <property type="protein sequence ID" value="OMP09925.1"/>
    <property type="molecule type" value="Genomic_DNA"/>
</dbReference>
<evidence type="ECO:0000313" key="1">
    <source>
        <dbReference type="EMBL" id="OMP09925.1"/>
    </source>
</evidence>
<protein>
    <submittedName>
        <fullName evidence="1">Uncharacterized protein</fullName>
    </submittedName>
</protein>
<evidence type="ECO:0000313" key="2">
    <source>
        <dbReference type="Proteomes" id="UP000187203"/>
    </source>
</evidence>